<proteinExistence type="inferred from homology"/>
<dbReference type="PANTHER" id="PTHR44573">
    <property type="entry name" value="NADPH-DEPENDENT ALKENAL/ONE OXIDOREDUCTASE, CHLOROPLASTIC"/>
    <property type="match status" value="1"/>
</dbReference>
<dbReference type="SUPFAM" id="SSF51735">
    <property type="entry name" value="NAD(P)-binding Rossmann-fold domains"/>
    <property type="match status" value="1"/>
</dbReference>
<dbReference type="InterPro" id="IPR011032">
    <property type="entry name" value="GroES-like_sf"/>
</dbReference>
<organism evidence="5">
    <name type="scientific">Eucalyptus grandis</name>
    <name type="common">Flooded gum</name>
    <dbReference type="NCBI Taxonomy" id="71139"/>
    <lineage>
        <taxon>Eukaryota</taxon>
        <taxon>Viridiplantae</taxon>
        <taxon>Streptophyta</taxon>
        <taxon>Embryophyta</taxon>
        <taxon>Tracheophyta</taxon>
        <taxon>Spermatophyta</taxon>
        <taxon>Magnoliopsida</taxon>
        <taxon>eudicotyledons</taxon>
        <taxon>Gunneridae</taxon>
        <taxon>Pentapetalae</taxon>
        <taxon>rosids</taxon>
        <taxon>malvids</taxon>
        <taxon>Myrtales</taxon>
        <taxon>Myrtaceae</taxon>
        <taxon>Myrtoideae</taxon>
        <taxon>Eucalypteae</taxon>
        <taxon>Eucalyptus</taxon>
    </lineage>
</organism>
<gene>
    <name evidence="5" type="ORF">EUGRSUZ_I01801</name>
</gene>
<evidence type="ECO:0000259" key="4">
    <source>
        <dbReference type="SMART" id="SM00829"/>
    </source>
</evidence>
<dbReference type="EMBL" id="KK198761">
    <property type="protein sequence ID" value="KCW56046.1"/>
    <property type="molecule type" value="Genomic_DNA"/>
</dbReference>
<dbReference type="SMART" id="SM00829">
    <property type="entry name" value="PKS_ER"/>
    <property type="match status" value="1"/>
</dbReference>
<dbReference type="CDD" id="cd05289">
    <property type="entry name" value="MDR_like_2"/>
    <property type="match status" value="1"/>
</dbReference>
<feature type="domain" description="Enoyl reductase (ER)" evidence="4">
    <location>
        <begin position="23"/>
        <end position="292"/>
    </location>
</feature>
<keyword evidence="2" id="KW-0560">Oxidoreductase</keyword>
<dbReference type="InterPro" id="IPR002364">
    <property type="entry name" value="Quin_OxRdtase/zeta-crystal_CS"/>
</dbReference>
<evidence type="ECO:0000313" key="5">
    <source>
        <dbReference type="EMBL" id="KCW56046.1"/>
    </source>
</evidence>
<dbReference type="GO" id="GO:0016628">
    <property type="term" value="F:oxidoreductase activity, acting on the CH-CH group of donors, NAD or NADP as acceptor"/>
    <property type="evidence" value="ECO:0007669"/>
    <property type="project" value="InterPro"/>
</dbReference>
<name>A0A059AQU9_EUCGR</name>
<dbReference type="Gramene" id="KCW56046">
    <property type="protein sequence ID" value="KCW56046"/>
    <property type="gene ID" value="EUGRSUZ_I01801"/>
</dbReference>
<evidence type="ECO:0000256" key="3">
    <source>
        <dbReference type="ARBA" id="ARBA00023027"/>
    </source>
</evidence>
<dbReference type="InterPro" id="IPR036291">
    <property type="entry name" value="NAD(P)-bd_dom_sf"/>
</dbReference>
<sequence>MASDSDVTIPSKIKAWVYAERGNPVDVLKLVPDVGVPEIKEDQVLVKIVPGYDVAGVVVKVGDQAKKFKVGDEVYGDIIEKAVDHPKQHGTLAEYTAVEERLLALKPKNLSFVEAASLPLAIETAYEGLERAGFSPGKSILVLGGAGGVGSLVIQLAKEVFGASRVAATSSTGKLDLLKSLGADLAIDYTKENFEDLPEKFDVVYDAVGQSERAVRAVKEGGSVVTISGKATPPAVLFFLTSNGSVLEKLNPFLENQKIKPVIDPKGTFPFSQALEAFLFLQTGRVTGKIVIHPIP</sequence>
<dbReference type="Gene3D" id="3.40.50.720">
    <property type="entry name" value="NAD(P)-binding Rossmann-like Domain"/>
    <property type="match status" value="1"/>
</dbReference>
<protein>
    <recommendedName>
        <fullName evidence="4">Enoyl reductase (ER) domain-containing protein</fullName>
    </recommendedName>
</protein>
<dbReference type="AlphaFoldDB" id="A0A059AQU9"/>
<comment type="similarity">
    <text evidence="1">Belongs to the zinc-containing alcohol dehydrogenase family. Quinone oxidoreductase subfamily.</text>
</comment>
<evidence type="ECO:0000256" key="2">
    <source>
        <dbReference type="ARBA" id="ARBA00023002"/>
    </source>
</evidence>
<dbReference type="SUPFAM" id="SSF50129">
    <property type="entry name" value="GroES-like"/>
    <property type="match status" value="1"/>
</dbReference>
<keyword evidence="3" id="KW-0520">NAD</keyword>
<dbReference type="PROSITE" id="PS01162">
    <property type="entry name" value="QOR_ZETA_CRYSTAL"/>
    <property type="match status" value="1"/>
</dbReference>
<dbReference type="PANTHER" id="PTHR44573:SF1">
    <property type="entry name" value="NADPH-DEPENDENT ALKENAL_ONE OXIDOREDUCTASE, CHLOROPLASTIC"/>
    <property type="match status" value="1"/>
</dbReference>
<dbReference type="GO" id="GO:0008270">
    <property type="term" value="F:zinc ion binding"/>
    <property type="evidence" value="ECO:0007669"/>
    <property type="project" value="InterPro"/>
</dbReference>
<dbReference type="InterPro" id="IPR013154">
    <property type="entry name" value="ADH-like_N"/>
</dbReference>
<dbReference type="Gene3D" id="3.90.180.10">
    <property type="entry name" value="Medium-chain alcohol dehydrogenases, catalytic domain"/>
    <property type="match status" value="2"/>
</dbReference>
<accession>A0A059AQU9</accession>
<dbReference type="Pfam" id="PF08240">
    <property type="entry name" value="ADH_N"/>
    <property type="match status" value="1"/>
</dbReference>
<reference evidence="5" key="1">
    <citation type="submission" date="2013-07" db="EMBL/GenBank/DDBJ databases">
        <title>The genome of Eucalyptus grandis.</title>
        <authorList>
            <person name="Schmutz J."/>
            <person name="Hayes R."/>
            <person name="Myburg A."/>
            <person name="Tuskan G."/>
            <person name="Grattapaglia D."/>
            <person name="Rokhsar D.S."/>
        </authorList>
    </citation>
    <scope>NUCLEOTIDE SEQUENCE</scope>
    <source>
        <tissue evidence="5">Leaf extractions</tissue>
    </source>
</reference>
<dbReference type="Pfam" id="PF13602">
    <property type="entry name" value="ADH_zinc_N_2"/>
    <property type="match status" value="1"/>
</dbReference>
<evidence type="ECO:0000256" key="1">
    <source>
        <dbReference type="ARBA" id="ARBA00010371"/>
    </source>
</evidence>
<dbReference type="InterPro" id="IPR020843">
    <property type="entry name" value="ER"/>
</dbReference>
<dbReference type="InterPro" id="IPR044626">
    <property type="entry name" value="AOR-like"/>
</dbReference>